<evidence type="ECO:0000313" key="5">
    <source>
        <dbReference type="Proteomes" id="UP000564496"/>
    </source>
</evidence>
<gene>
    <name evidence="4" type="ORF">BJ988_000156</name>
</gene>
<dbReference type="PANTHER" id="PTHR37042">
    <property type="entry name" value="OUTER MEMBRANE PROTEIN RV1973"/>
    <property type="match status" value="1"/>
</dbReference>
<dbReference type="GO" id="GO:0016020">
    <property type="term" value="C:membrane"/>
    <property type="evidence" value="ECO:0007669"/>
    <property type="project" value="UniProtKB-SubCell"/>
</dbReference>
<dbReference type="Proteomes" id="UP000564496">
    <property type="component" value="Unassembled WGS sequence"/>
</dbReference>
<comment type="subcellular location">
    <subcellularLocation>
        <location evidence="1">Membrane</location>
    </subcellularLocation>
</comment>
<evidence type="ECO:0000313" key="4">
    <source>
        <dbReference type="EMBL" id="NYI75508.1"/>
    </source>
</evidence>
<feature type="transmembrane region" description="Helical" evidence="3">
    <location>
        <begin position="18"/>
        <end position="39"/>
    </location>
</feature>
<evidence type="ECO:0000256" key="2">
    <source>
        <dbReference type="ARBA" id="ARBA00023136"/>
    </source>
</evidence>
<proteinExistence type="predicted"/>
<organism evidence="4 5">
    <name type="scientific">Nocardioides panzhihuensis</name>
    <dbReference type="NCBI Taxonomy" id="860243"/>
    <lineage>
        <taxon>Bacteria</taxon>
        <taxon>Bacillati</taxon>
        <taxon>Actinomycetota</taxon>
        <taxon>Actinomycetes</taxon>
        <taxon>Propionibacteriales</taxon>
        <taxon>Nocardioidaceae</taxon>
        <taxon>Nocardioides</taxon>
    </lineage>
</organism>
<dbReference type="RefSeq" id="WP_179656226.1">
    <property type="nucleotide sequence ID" value="NZ_JACBZR010000001.1"/>
</dbReference>
<keyword evidence="3" id="KW-1133">Transmembrane helix</keyword>
<keyword evidence="3" id="KW-0812">Transmembrane</keyword>
<dbReference type="PANTHER" id="PTHR37042:SF4">
    <property type="entry name" value="OUTER MEMBRANE PROTEIN RV1973"/>
    <property type="match status" value="1"/>
</dbReference>
<sequence>MSTPEALTLPRFRISARLVRGVLLLLALVLAVGLAVLLVRDHRAANRTESTEAATTAARKTVPALLSYKPDTVVSDLETEKNLVTGTFAYDYRRLVNDVVGPAATKGKVTTKADVTGIGVDRLRDDSVTLLVFVNLTTTSTEATDPRLSGSRLKVTMKQVGDDWKISGLDAV</sequence>
<comment type="caution">
    <text evidence="4">The sequence shown here is derived from an EMBL/GenBank/DDBJ whole genome shotgun (WGS) entry which is preliminary data.</text>
</comment>
<reference evidence="4 5" key="1">
    <citation type="submission" date="2020-07" db="EMBL/GenBank/DDBJ databases">
        <title>Sequencing the genomes of 1000 actinobacteria strains.</title>
        <authorList>
            <person name="Klenk H.-P."/>
        </authorList>
    </citation>
    <scope>NUCLEOTIDE SEQUENCE [LARGE SCALE GENOMIC DNA]</scope>
    <source>
        <strain evidence="4 5">DSM 26487</strain>
    </source>
</reference>
<dbReference type="EMBL" id="JACBZR010000001">
    <property type="protein sequence ID" value="NYI75508.1"/>
    <property type="molecule type" value="Genomic_DNA"/>
</dbReference>
<keyword evidence="2 3" id="KW-0472">Membrane</keyword>
<protein>
    <submittedName>
        <fullName evidence="4">Mce-associated membrane protein</fullName>
    </submittedName>
</protein>
<evidence type="ECO:0000256" key="1">
    <source>
        <dbReference type="ARBA" id="ARBA00004370"/>
    </source>
</evidence>
<dbReference type="AlphaFoldDB" id="A0A7Z0DHP7"/>
<accession>A0A7Z0DHP7</accession>
<name>A0A7Z0DHP7_9ACTN</name>
<evidence type="ECO:0000256" key="3">
    <source>
        <dbReference type="SAM" id="Phobius"/>
    </source>
</evidence>
<keyword evidence="5" id="KW-1185">Reference proteome</keyword>